<dbReference type="Pfam" id="PF06738">
    <property type="entry name" value="ThrE"/>
    <property type="match status" value="1"/>
</dbReference>
<organism evidence="9">
    <name type="scientific">Campylobacter sp. CCS1377</name>
    <dbReference type="NCBI Taxonomy" id="3158229"/>
    <lineage>
        <taxon>Bacteria</taxon>
        <taxon>Pseudomonadati</taxon>
        <taxon>Campylobacterota</taxon>
        <taxon>Epsilonproteobacteria</taxon>
        <taxon>Campylobacterales</taxon>
        <taxon>Campylobacteraceae</taxon>
        <taxon>Campylobacter</taxon>
    </lineage>
</organism>
<sequence length="259" mass="29529">MTQKPEIQDLTNFIIDYTSAMIAAGTYTSRVARCASRIAKAYGYELNLNFFFHHTSINIFDIEDKANIRTYIIPNKYSAINFSLISDLSALSWNIFDHSYKLEIAREYFEKLLHKKRYHFISSLFLSSLANAAFCRLFEGDIWAMIFVFFATFVGINLRYFFTKIQIDLRIQYIICSFLSSLLVAFALDLNLTQTPEAALGSSILYLIPGVFFINSVIDILKDHILMGLSRFISVAILITCIGAGIYITLSISKFGILQ</sequence>
<feature type="transmembrane region" description="Helical" evidence="7">
    <location>
        <begin position="173"/>
        <end position="192"/>
    </location>
</feature>
<feature type="transmembrane region" description="Helical" evidence="7">
    <location>
        <begin position="198"/>
        <end position="220"/>
    </location>
</feature>
<dbReference type="InterPro" id="IPR010619">
    <property type="entry name" value="ThrE-like_N"/>
</dbReference>
<protein>
    <submittedName>
        <fullName evidence="9">Threonine/serine exporter family protein</fullName>
    </submittedName>
</protein>
<evidence type="ECO:0000256" key="7">
    <source>
        <dbReference type="SAM" id="Phobius"/>
    </source>
</evidence>
<dbReference type="GO" id="GO:0015744">
    <property type="term" value="P:succinate transport"/>
    <property type="evidence" value="ECO:0007669"/>
    <property type="project" value="TreeGrafter"/>
</dbReference>
<comment type="similarity">
    <text evidence="6">Belongs to the ThrE exporter (TC 2.A.79) family.</text>
</comment>
<feature type="domain" description="Threonine/serine exporter-like N-terminal" evidence="8">
    <location>
        <begin position="13"/>
        <end position="252"/>
    </location>
</feature>
<dbReference type="AlphaFoldDB" id="A0AAU7EAL2"/>
<name>A0AAU7EAL2_9BACT</name>
<feature type="transmembrane region" description="Helical" evidence="7">
    <location>
        <begin position="232"/>
        <end position="252"/>
    </location>
</feature>
<dbReference type="RefSeq" id="WP_348519087.1">
    <property type="nucleotide sequence ID" value="NZ_CP155620.1"/>
</dbReference>
<dbReference type="GO" id="GO:0022857">
    <property type="term" value="F:transmembrane transporter activity"/>
    <property type="evidence" value="ECO:0007669"/>
    <property type="project" value="InterPro"/>
</dbReference>
<evidence type="ECO:0000256" key="5">
    <source>
        <dbReference type="ARBA" id="ARBA00023136"/>
    </source>
</evidence>
<keyword evidence="5 7" id="KW-0472">Membrane</keyword>
<keyword evidence="2" id="KW-1003">Cell membrane</keyword>
<evidence type="ECO:0000313" key="9">
    <source>
        <dbReference type="EMBL" id="XBJ30066.1"/>
    </source>
</evidence>
<evidence type="ECO:0000256" key="4">
    <source>
        <dbReference type="ARBA" id="ARBA00022989"/>
    </source>
</evidence>
<keyword evidence="3 7" id="KW-0812">Transmembrane</keyword>
<evidence type="ECO:0000256" key="6">
    <source>
        <dbReference type="ARBA" id="ARBA00034125"/>
    </source>
</evidence>
<dbReference type="EMBL" id="CP155620">
    <property type="protein sequence ID" value="XBJ30066.1"/>
    <property type="molecule type" value="Genomic_DNA"/>
</dbReference>
<accession>A0AAU7EAL2</accession>
<reference evidence="9" key="1">
    <citation type="submission" date="2024-05" db="EMBL/GenBank/DDBJ databases">
        <title>Campylobacter coli isolated from environmental waters in Slovenia.</title>
        <authorList>
            <person name="Zautner A.E."/>
            <person name="Bunk B."/>
            <person name="Riedel T."/>
            <person name="Sproeer C."/>
        </authorList>
    </citation>
    <scope>NUCLEOTIDE SEQUENCE</scope>
    <source>
        <strain evidence="9">CCS1377</strain>
    </source>
</reference>
<dbReference type="PANTHER" id="PTHR34390">
    <property type="entry name" value="UPF0442 PROTEIN YJJB-RELATED"/>
    <property type="match status" value="1"/>
</dbReference>
<dbReference type="InterPro" id="IPR050539">
    <property type="entry name" value="ThrE_Dicarb/AminoAcid_Exp"/>
</dbReference>
<comment type="subcellular location">
    <subcellularLocation>
        <location evidence="1">Cell membrane</location>
        <topology evidence="1">Multi-pass membrane protein</topology>
    </subcellularLocation>
</comment>
<evidence type="ECO:0000259" key="8">
    <source>
        <dbReference type="Pfam" id="PF06738"/>
    </source>
</evidence>
<evidence type="ECO:0000256" key="3">
    <source>
        <dbReference type="ARBA" id="ARBA00022692"/>
    </source>
</evidence>
<keyword evidence="4 7" id="KW-1133">Transmembrane helix</keyword>
<evidence type="ECO:0000256" key="2">
    <source>
        <dbReference type="ARBA" id="ARBA00022475"/>
    </source>
</evidence>
<gene>
    <name evidence="9" type="ORF">AAH949_04360</name>
</gene>
<dbReference type="GO" id="GO:0005886">
    <property type="term" value="C:plasma membrane"/>
    <property type="evidence" value="ECO:0007669"/>
    <property type="project" value="UniProtKB-SubCell"/>
</dbReference>
<dbReference type="PANTHER" id="PTHR34390:SF2">
    <property type="entry name" value="SUCCINATE TRANSPORTER SUBUNIT YJJP-RELATED"/>
    <property type="match status" value="1"/>
</dbReference>
<proteinExistence type="inferred from homology"/>
<feature type="transmembrane region" description="Helical" evidence="7">
    <location>
        <begin position="142"/>
        <end position="161"/>
    </location>
</feature>
<evidence type="ECO:0000256" key="1">
    <source>
        <dbReference type="ARBA" id="ARBA00004651"/>
    </source>
</evidence>